<organism evidence="1 2">
    <name type="scientific">Enterococcus wangshanyuanii</name>
    <dbReference type="NCBI Taxonomy" id="2005703"/>
    <lineage>
        <taxon>Bacteria</taxon>
        <taxon>Bacillati</taxon>
        <taxon>Bacillota</taxon>
        <taxon>Bacilli</taxon>
        <taxon>Lactobacillales</taxon>
        <taxon>Enterococcaceae</taxon>
        <taxon>Enterococcus</taxon>
    </lineage>
</organism>
<reference evidence="2" key="1">
    <citation type="journal article" date="2019" name="Int. J. Syst. Evol. Microbiol.">
        <title>The Global Catalogue of Microorganisms (GCM) 10K type strain sequencing project: providing services to taxonomists for standard genome sequencing and annotation.</title>
        <authorList>
            <consortium name="The Broad Institute Genomics Platform"/>
            <consortium name="The Broad Institute Genome Sequencing Center for Infectious Disease"/>
            <person name="Wu L."/>
            <person name="Ma J."/>
        </authorList>
    </citation>
    <scope>NUCLEOTIDE SEQUENCE [LARGE SCALE GENOMIC DNA]</scope>
    <source>
        <strain evidence="2">CGMCC 1.15942</strain>
    </source>
</reference>
<keyword evidence="2" id="KW-1185">Reference proteome</keyword>
<dbReference type="InterPro" id="IPR046905">
    <property type="entry name" value="ABC-3C_MC1"/>
</dbReference>
<evidence type="ECO:0000313" key="2">
    <source>
        <dbReference type="Proteomes" id="UP000630615"/>
    </source>
</evidence>
<dbReference type="Proteomes" id="UP000630615">
    <property type="component" value="Unassembled WGS sequence"/>
</dbReference>
<dbReference type="Pfam" id="PF20289">
    <property type="entry name" value="MComp1"/>
    <property type="match status" value="1"/>
</dbReference>
<evidence type="ECO:0000313" key="1">
    <source>
        <dbReference type="EMBL" id="GGC79268.1"/>
    </source>
</evidence>
<dbReference type="RefSeq" id="WP_088268514.1">
    <property type="nucleotide sequence ID" value="NZ_BMKI01000001.1"/>
</dbReference>
<proteinExistence type="predicted"/>
<name>A0ABQ1NK69_9ENTE</name>
<sequence length="239" mass="28670">MNDYLTQIYTQLFAELNYTQDSIIPNFFFNTEKNSFYCCSIINETENEALVEKWMSEQKSLFQTVMEKQGNPQRVKNNTTHLVFYLTENENNNFVYELEEDEYYFKKNVIVLDHSEIKDFKNHFTDSLFETYKLFLENTVDTHNLFENYKKYGKKDFYSMILKFYIKIPSLYLSKSVSSNELETLKESIEKNLVKEDLLNFVNQLNENIDNYIKTDKELKNIDVETVLDIWIGENDDEK</sequence>
<dbReference type="EMBL" id="BMKI01000001">
    <property type="protein sequence ID" value="GGC79268.1"/>
    <property type="molecule type" value="Genomic_DNA"/>
</dbReference>
<accession>A0ABQ1NK69</accession>
<gene>
    <name evidence="1" type="ORF">GCM10011573_06180</name>
</gene>
<comment type="caution">
    <text evidence="1">The sequence shown here is derived from an EMBL/GenBank/DDBJ whole genome shotgun (WGS) entry which is preliminary data.</text>
</comment>
<protein>
    <submittedName>
        <fullName evidence="1">Uncharacterized protein</fullName>
    </submittedName>
</protein>